<proteinExistence type="predicted"/>
<organism evidence="2 3">
    <name type="scientific">Flavivirga spongiicola</name>
    <dbReference type="NCBI Taxonomy" id="421621"/>
    <lineage>
        <taxon>Bacteria</taxon>
        <taxon>Pseudomonadati</taxon>
        <taxon>Bacteroidota</taxon>
        <taxon>Flavobacteriia</taxon>
        <taxon>Flavobacteriales</taxon>
        <taxon>Flavobacteriaceae</taxon>
        <taxon>Flavivirga</taxon>
    </lineage>
</organism>
<gene>
    <name evidence="2" type="ORF">N1F79_18820</name>
</gene>
<protein>
    <submittedName>
        <fullName evidence="2">Carbohydrate-binding family 9-like protein</fullName>
    </submittedName>
</protein>
<dbReference type="RefSeq" id="WP_303307477.1">
    <property type="nucleotide sequence ID" value="NZ_JAODOP010000004.1"/>
</dbReference>
<name>A0ABU7XXQ0_9FLAO</name>
<dbReference type="InterPro" id="IPR010502">
    <property type="entry name" value="Carb-bd_dom_fam9"/>
</dbReference>
<dbReference type="SUPFAM" id="SSF49344">
    <property type="entry name" value="CBD9-like"/>
    <property type="match status" value="1"/>
</dbReference>
<accession>A0ABU7XXQ0</accession>
<dbReference type="Gene3D" id="2.60.40.1190">
    <property type="match status" value="1"/>
</dbReference>
<sequence>MNTKIYHVNCVETNRIIINGQGNNATWDKAVTLTDFVSPWETKPIDKIEFKAVHDNVNLFFLFKVYDPQVHINKNDDSINSINNSDRVELFFRTDASLTPYYCLEIDPTPRLMDFKAHPNKQFDFNWDWPVKDIQIKSSINEKGFTVEGAISLRSLTDYGLLKDGKIETGVYRAKYHQQQDGSYEPTWITWVNPNTETPNFHIASSFGLFKLT</sequence>
<evidence type="ECO:0000313" key="2">
    <source>
        <dbReference type="EMBL" id="MEF3835184.1"/>
    </source>
</evidence>
<reference evidence="2 3" key="1">
    <citation type="submission" date="2022-09" db="EMBL/GenBank/DDBJ databases">
        <title>Genome sequencing of Flavivirga sp. MEBiC05379.</title>
        <authorList>
            <person name="Oh H.-M."/>
            <person name="Kwon K.K."/>
            <person name="Park M.J."/>
            <person name="Yang S.-H."/>
        </authorList>
    </citation>
    <scope>NUCLEOTIDE SEQUENCE [LARGE SCALE GENOMIC DNA]</scope>
    <source>
        <strain evidence="2 3">MEBiC05379</strain>
    </source>
</reference>
<evidence type="ECO:0000313" key="3">
    <source>
        <dbReference type="Proteomes" id="UP001337305"/>
    </source>
</evidence>
<dbReference type="Pfam" id="PF06452">
    <property type="entry name" value="CBM9_1"/>
    <property type="match status" value="1"/>
</dbReference>
<comment type="caution">
    <text evidence="2">The sequence shown here is derived from an EMBL/GenBank/DDBJ whole genome shotgun (WGS) entry which is preliminary data.</text>
</comment>
<dbReference type="Proteomes" id="UP001337305">
    <property type="component" value="Unassembled WGS sequence"/>
</dbReference>
<feature type="domain" description="Carbohydrate-binding" evidence="1">
    <location>
        <begin position="18"/>
        <end position="212"/>
    </location>
</feature>
<dbReference type="CDD" id="cd09620">
    <property type="entry name" value="CBM9_like_3"/>
    <property type="match status" value="1"/>
</dbReference>
<keyword evidence="3" id="KW-1185">Reference proteome</keyword>
<evidence type="ECO:0000259" key="1">
    <source>
        <dbReference type="Pfam" id="PF06452"/>
    </source>
</evidence>
<dbReference type="EMBL" id="JAODOP010000004">
    <property type="protein sequence ID" value="MEF3835184.1"/>
    <property type="molecule type" value="Genomic_DNA"/>
</dbReference>